<keyword evidence="5" id="KW-1185">Reference proteome</keyword>
<dbReference type="SUPFAM" id="SSF57756">
    <property type="entry name" value="Retrovirus zinc finger-like domains"/>
    <property type="match status" value="1"/>
</dbReference>
<dbReference type="InterPro" id="IPR036875">
    <property type="entry name" value="Znf_CCHC_sf"/>
</dbReference>
<feature type="region of interest" description="Disordered" evidence="2">
    <location>
        <begin position="25"/>
        <end position="48"/>
    </location>
</feature>
<dbReference type="AlphaFoldDB" id="A0A5C6MF87"/>
<proteinExistence type="predicted"/>
<dbReference type="PROSITE" id="PS50158">
    <property type="entry name" value="ZF_CCHC"/>
    <property type="match status" value="1"/>
</dbReference>
<evidence type="ECO:0000313" key="5">
    <source>
        <dbReference type="Proteomes" id="UP000324091"/>
    </source>
</evidence>
<feature type="domain" description="CCHC-type" evidence="3">
    <location>
        <begin position="315"/>
        <end position="328"/>
    </location>
</feature>
<dbReference type="GO" id="GO:0003676">
    <property type="term" value="F:nucleic acid binding"/>
    <property type="evidence" value="ECO:0007669"/>
    <property type="project" value="InterPro"/>
</dbReference>
<evidence type="ECO:0000313" key="4">
    <source>
        <dbReference type="EMBL" id="TWW53854.1"/>
    </source>
</evidence>
<organism evidence="4 5">
    <name type="scientific">Takifugu flavidus</name>
    <name type="common">sansaifugu</name>
    <dbReference type="NCBI Taxonomy" id="433684"/>
    <lineage>
        <taxon>Eukaryota</taxon>
        <taxon>Metazoa</taxon>
        <taxon>Chordata</taxon>
        <taxon>Craniata</taxon>
        <taxon>Vertebrata</taxon>
        <taxon>Euteleostomi</taxon>
        <taxon>Actinopterygii</taxon>
        <taxon>Neopterygii</taxon>
        <taxon>Teleostei</taxon>
        <taxon>Neoteleostei</taxon>
        <taxon>Acanthomorphata</taxon>
        <taxon>Eupercaria</taxon>
        <taxon>Tetraodontiformes</taxon>
        <taxon>Tetradontoidea</taxon>
        <taxon>Tetraodontidae</taxon>
        <taxon>Takifugu</taxon>
    </lineage>
</organism>
<keyword evidence="1" id="KW-0863">Zinc-finger</keyword>
<gene>
    <name evidence="4" type="ORF">D4764_0262170</name>
</gene>
<comment type="caution">
    <text evidence="4">The sequence shown here is derived from an EMBL/GenBank/DDBJ whole genome shotgun (WGS) entry which is preliminary data.</text>
</comment>
<evidence type="ECO:0000256" key="2">
    <source>
        <dbReference type="SAM" id="MobiDB-lite"/>
    </source>
</evidence>
<evidence type="ECO:0000259" key="3">
    <source>
        <dbReference type="PROSITE" id="PS50158"/>
    </source>
</evidence>
<accession>A0A5C6MF87</accession>
<dbReference type="Proteomes" id="UP000324091">
    <property type="component" value="Unassembled WGS sequence"/>
</dbReference>
<sequence length="617" mass="67847">MEEEIQQLRELVLQLKADNEQLRHERTTSLGGASGSASASPGPTGYASGAGVSAPVIERLVVIPRDRKCPMFSGKSGISIAEWAEEVQACARARYLPAAEQALFMVDHLEGEAKEEIKFRPREEQRDPGRVLAILKELYGCSQSYVTLQQAFFSRQQLDGETLQEFSLALMSLMARVERQAPNGIPNADVLLRDQFVEHVLDGSLRRELKQLVRRQPTITLLELRGEAIRWEREGLPGGTRGRSVSLPTAYGLQYGVQGRPHQVPQARPQEPGLDAVMDLLKRQQEQLNQLTMTVASLQAPPPLAPISRSGPLICRRCQQPGHFARECDASPSLSPRVASVDDSSNSDLWLLVSETPVPSIAVPPHLGPLRRPLPRLQQHPRCLDLGANLALSLVGSTIQKVGVDVAGRGLPSEQVSYGGSALIGGWGEKVYIRHCLQLALVVFPPSTVRRGCGLSGRFNQQTVSQREHAVWQRQEGWCFLPPSFHLERFAEGTRASLPWAVDCRLASGVALPQREPFTEWWRHQTVGTDYLAYWTHCCFGSVPFSGLSLLFALALSLSLSPPFARGTALRRSGAAGHGGDPTPGGGRFTSPFVPHCYKVMLQGFLRRDSLTLIKVE</sequence>
<feature type="compositionally biased region" description="Low complexity" evidence="2">
    <location>
        <begin position="35"/>
        <end position="48"/>
    </location>
</feature>
<keyword evidence="1" id="KW-0479">Metal-binding</keyword>
<name>A0A5C6MF87_9TELE</name>
<reference evidence="4 5" key="1">
    <citation type="submission" date="2019-04" db="EMBL/GenBank/DDBJ databases">
        <title>Chromosome genome assembly for Takifugu flavidus.</title>
        <authorList>
            <person name="Xiao S."/>
        </authorList>
    </citation>
    <scope>NUCLEOTIDE SEQUENCE [LARGE SCALE GENOMIC DNA]</scope>
    <source>
        <strain evidence="4">HTHZ2018</strain>
        <tissue evidence="4">Muscle</tissue>
    </source>
</reference>
<evidence type="ECO:0000256" key="1">
    <source>
        <dbReference type="PROSITE-ProRule" id="PRU00047"/>
    </source>
</evidence>
<dbReference type="Gene3D" id="4.10.60.10">
    <property type="entry name" value="Zinc finger, CCHC-type"/>
    <property type="match status" value="1"/>
</dbReference>
<dbReference type="SMART" id="SM00343">
    <property type="entry name" value="ZnF_C2HC"/>
    <property type="match status" value="1"/>
</dbReference>
<protein>
    <recommendedName>
        <fullName evidence="3">CCHC-type domain-containing protein</fullName>
    </recommendedName>
</protein>
<dbReference type="InterPro" id="IPR001878">
    <property type="entry name" value="Znf_CCHC"/>
</dbReference>
<dbReference type="Pfam" id="PF00098">
    <property type="entry name" value="zf-CCHC"/>
    <property type="match status" value="1"/>
</dbReference>
<dbReference type="EMBL" id="RHFK02000523">
    <property type="protein sequence ID" value="TWW53854.1"/>
    <property type="molecule type" value="Genomic_DNA"/>
</dbReference>
<keyword evidence="1" id="KW-0862">Zinc</keyword>
<dbReference type="GO" id="GO:0008270">
    <property type="term" value="F:zinc ion binding"/>
    <property type="evidence" value="ECO:0007669"/>
    <property type="project" value="UniProtKB-KW"/>
</dbReference>